<name>A0A0V0UHW0_9BILA</name>
<protein>
    <submittedName>
        <fullName evidence="2">Uncharacterized protein</fullName>
    </submittedName>
</protein>
<evidence type="ECO:0000313" key="3">
    <source>
        <dbReference type="Proteomes" id="UP000055048"/>
    </source>
</evidence>
<organism evidence="2 3">
    <name type="scientific">Trichinella murrelli</name>
    <dbReference type="NCBI Taxonomy" id="144512"/>
    <lineage>
        <taxon>Eukaryota</taxon>
        <taxon>Metazoa</taxon>
        <taxon>Ecdysozoa</taxon>
        <taxon>Nematoda</taxon>
        <taxon>Enoplea</taxon>
        <taxon>Dorylaimia</taxon>
        <taxon>Trichinellida</taxon>
        <taxon>Trichinellidae</taxon>
        <taxon>Trichinella</taxon>
    </lineage>
</organism>
<evidence type="ECO:0000313" key="2">
    <source>
        <dbReference type="EMBL" id="KRX51028.1"/>
    </source>
</evidence>
<feature type="compositionally biased region" description="Acidic residues" evidence="1">
    <location>
        <begin position="7"/>
        <end position="19"/>
    </location>
</feature>
<keyword evidence="3" id="KW-1185">Reference proteome</keyword>
<comment type="caution">
    <text evidence="2">The sequence shown here is derived from an EMBL/GenBank/DDBJ whole genome shotgun (WGS) entry which is preliminary data.</text>
</comment>
<evidence type="ECO:0000256" key="1">
    <source>
        <dbReference type="SAM" id="MobiDB-lite"/>
    </source>
</evidence>
<reference evidence="2 3" key="1">
    <citation type="submission" date="2015-01" db="EMBL/GenBank/DDBJ databases">
        <title>Evolution of Trichinella species and genotypes.</title>
        <authorList>
            <person name="Korhonen P.K."/>
            <person name="Edoardo P."/>
            <person name="Giuseppe L.R."/>
            <person name="Gasser R.B."/>
        </authorList>
    </citation>
    <scope>NUCLEOTIDE SEQUENCE [LARGE SCALE GENOMIC DNA]</scope>
    <source>
        <strain evidence="2">ISS417</strain>
    </source>
</reference>
<feature type="region of interest" description="Disordered" evidence="1">
    <location>
        <begin position="1"/>
        <end position="40"/>
    </location>
</feature>
<dbReference type="Proteomes" id="UP000055048">
    <property type="component" value="Unassembled WGS sequence"/>
</dbReference>
<dbReference type="AlphaFoldDB" id="A0A0V0UHW0"/>
<dbReference type="EMBL" id="JYDJ01000002">
    <property type="protein sequence ID" value="KRX51028.1"/>
    <property type="molecule type" value="Genomic_DNA"/>
</dbReference>
<gene>
    <name evidence="2" type="ORF">T05_3697</name>
</gene>
<accession>A0A0V0UHW0</accession>
<sequence>MLFNWEGMEDVDGLVDDENLNDKPKRSIVSSSSSSHSSSTGCLADLVFVARRARARQSAPGASADQFLHFRARLLGLCCTKQMGGSWDEV</sequence>
<dbReference type="OrthoDB" id="10378609at2759"/>
<feature type="compositionally biased region" description="Low complexity" evidence="1">
    <location>
        <begin position="30"/>
        <end position="39"/>
    </location>
</feature>
<proteinExistence type="predicted"/>